<dbReference type="EMBL" id="AUZX01000979">
    <property type="protein sequence ID" value="EQD80059.1"/>
    <property type="molecule type" value="Genomic_DNA"/>
</dbReference>
<feature type="non-terminal residue" evidence="1">
    <location>
        <position position="70"/>
    </location>
</feature>
<reference evidence="1" key="1">
    <citation type="submission" date="2013-08" db="EMBL/GenBank/DDBJ databases">
        <authorList>
            <person name="Mendez C."/>
            <person name="Richter M."/>
            <person name="Ferrer M."/>
            <person name="Sanchez J."/>
        </authorList>
    </citation>
    <scope>NUCLEOTIDE SEQUENCE</scope>
</reference>
<evidence type="ECO:0000313" key="1">
    <source>
        <dbReference type="EMBL" id="EQD80059.1"/>
    </source>
</evidence>
<accession>T1DFC4</accession>
<sequence length="70" mass="7409">MVSLSSSEVLGEVFEMYRRGEIPGPLAFVGRGSNILFPDTGLGGTLVRFEHGDGASGCRWFSDGSVDVDA</sequence>
<proteinExistence type="predicted"/>
<organism evidence="1">
    <name type="scientific">mine drainage metagenome</name>
    <dbReference type="NCBI Taxonomy" id="410659"/>
    <lineage>
        <taxon>unclassified sequences</taxon>
        <taxon>metagenomes</taxon>
        <taxon>ecological metagenomes</taxon>
    </lineage>
</organism>
<reference evidence="1" key="2">
    <citation type="journal article" date="2014" name="ISME J.">
        <title>Microbial stratification in low pH oxic and suboxic macroscopic growths along an acid mine drainage.</title>
        <authorList>
            <person name="Mendez-Garcia C."/>
            <person name="Mesa V."/>
            <person name="Sprenger R.R."/>
            <person name="Richter M."/>
            <person name="Diez M.S."/>
            <person name="Solano J."/>
            <person name="Bargiela R."/>
            <person name="Golyshina O.V."/>
            <person name="Manteca A."/>
            <person name="Ramos J.L."/>
            <person name="Gallego J.R."/>
            <person name="Llorente I."/>
            <person name="Martins Dos Santos V.A."/>
            <person name="Jensen O.N."/>
            <person name="Pelaez A.I."/>
            <person name="Sanchez J."/>
            <person name="Ferrer M."/>
        </authorList>
    </citation>
    <scope>NUCLEOTIDE SEQUENCE</scope>
</reference>
<dbReference type="AlphaFoldDB" id="T1DFC4"/>
<gene>
    <name evidence="1" type="ORF">B1A_01286</name>
</gene>
<protein>
    <submittedName>
        <fullName evidence="1">UDP-N-acetylenolpyruvoylglucosamine reductase</fullName>
    </submittedName>
</protein>
<name>T1DFC4_9ZZZZ</name>
<dbReference type="InterPro" id="IPR016167">
    <property type="entry name" value="FAD-bd_PCMH_sub1"/>
</dbReference>
<comment type="caution">
    <text evidence="1">The sequence shown here is derived from an EMBL/GenBank/DDBJ whole genome shotgun (WGS) entry which is preliminary data.</text>
</comment>
<dbReference type="Gene3D" id="3.30.43.10">
    <property type="entry name" value="Uridine Diphospho-n-acetylenolpyruvylglucosamine Reductase, domain 2"/>
    <property type="match status" value="1"/>
</dbReference>